<feature type="domain" description="Histidine kinase" evidence="11">
    <location>
        <begin position="418"/>
        <end position="632"/>
    </location>
</feature>
<keyword evidence="7 14" id="KW-0418">Kinase</keyword>
<keyword evidence="6" id="KW-0547">Nucleotide-binding</keyword>
<dbReference type="GO" id="GO:0000155">
    <property type="term" value="F:phosphorelay sensor kinase activity"/>
    <property type="evidence" value="ECO:0007669"/>
    <property type="project" value="InterPro"/>
</dbReference>
<dbReference type="SUPFAM" id="SSF55781">
    <property type="entry name" value="GAF domain-like"/>
    <property type="match status" value="1"/>
</dbReference>
<evidence type="ECO:0000256" key="6">
    <source>
        <dbReference type="ARBA" id="ARBA00022741"/>
    </source>
</evidence>
<dbReference type="SMART" id="SM00387">
    <property type="entry name" value="HATPase_c"/>
    <property type="match status" value="2"/>
</dbReference>
<evidence type="ECO:0000256" key="9">
    <source>
        <dbReference type="ARBA" id="ARBA00023012"/>
    </source>
</evidence>
<comment type="catalytic activity">
    <reaction evidence="1">
        <text>ATP + protein L-histidine = ADP + protein N-phospho-L-histidine.</text>
        <dbReference type="EC" id="2.7.13.3"/>
    </reaction>
</comment>
<dbReference type="SMART" id="SM00448">
    <property type="entry name" value="REC"/>
    <property type="match status" value="2"/>
</dbReference>
<organism evidence="14 15">
    <name type="scientific">Paraburkholderia tropica</name>
    <dbReference type="NCBI Taxonomy" id="92647"/>
    <lineage>
        <taxon>Bacteria</taxon>
        <taxon>Pseudomonadati</taxon>
        <taxon>Pseudomonadota</taxon>
        <taxon>Betaproteobacteria</taxon>
        <taxon>Burkholderiales</taxon>
        <taxon>Burkholderiaceae</taxon>
        <taxon>Paraburkholderia</taxon>
    </lineage>
</organism>
<dbReference type="SUPFAM" id="SSF55785">
    <property type="entry name" value="PYP-like sensor domain (PAS domain)"/>
    <property type="match status" value="2"/>
</dbReference>
<dbReference type="Gene3D" id="3.30.450.20">
    <property type="entry name" value="PAS domain"/>
    <property type="match status" value="3"/>
</dbReference>
<feature type="modified residue" description="4-aspartylphosphate" evidence="10">
    <location>
        <position position="1396"/>
    </location>
</feature>
<dbReference type="InterPro" id="IPR036890">
    <property type="entry name" value="HATPase_C_sf"/>
</dbReference>
<accession>A0AAQ1GGQ6</accession>
<evidence type="ECO:0000256" key="1">
    <source>
        <dbReference type="ARBA" id="ARBA00000085"/>
    </source>
</evidence>
<feature type="domain" description="Response regulatory" evidence="12">
    <location>
        <begin position="727"/>
        <end position="842"/>
    </location>
</feature>
<dbReference type="CDD" id="cd16922">
    <property type="entry name" value="HATPase_EvgS-ArcB-TorS-like"/>
    <property type="match status" value="1"/>
</dbReference>
<dbReference type="SUPFAM" id="SSF47384">
    <property type="entry name" value="Homodimeric domain of signal transducing histidine kinase"/>
    <property type="match status" value="2"/>
</dbReference>
<dbReference type="PROSITE" id="PS50110">
    <property type="entry name" value="RESPONSE_REGULATORY"/>
    <property type="match status" value="2"/>
</dbReference>
<dbReference type="EMBL" id="FNZM01000009">
    <property type="protein sequence ID" value="SEJ83243.1"/>
    <property type="molecule type" value="Genomic_DNA"/>
</dbReference>
<keyword evidence="8" id="KW-0067">ATP-binding</keyword>
<evidence type="ECO:0000259" key="11">
    <source>
        <dbReference type="PROSITE" id="PS50109"/>
    </source>
</evidence>
<evidence type="ECO:0000259" key="13">
    <source>
        <dbReference type="PROSITE" id="PS50112"/>
    </source>
</evidence>
<dbReference type="PANTHER" id="PTHR43547:SF2">
    <property type="entry name" value="HYBRID SIGNAL TRANSDUCTION HISTIDINE KINASE C"/>
    <property type="match status" value="1"/>
</dbReference>
<keyword evidence="5" id="KW-0808">Transferase</keyword>
<dbReference type="FunFam" id="3.30.565.10:FF:000037">
    <property type="entry name" value="Hybrid sensor histidine kinase/response regulator"/>
    <property type="match status" value="1"/>
</dbReference>
<evidence type="ECO:0000256" key="10">
    <source>
        <dbReference type="PROSITE-ProRule" id="PRU00169"/>
    </source>
</evidence>
<dbReference type="InterPro" id="IPR011006">
    <property type="entry name" value="CheY-like_superfamily"/>
</dbReference>
<dbReference type="CDD" id="cd00130">
    <property type="entry name" value="PAS"/>
    <property type="match status" value="2"/>
</dbReference>
<dbReference type="InterPro" id="IPR001789">
    <property type="entry name" value="Sig_transdc_resp-reg_receiver"/>
</dbReference>
<dbReference type="InterPro" id="IPR000014">
    <property type="entry name" value="PAS"/>
</dbReference>
<dbReference type="Pfam" id="PF00072">
    <property type="entry name" value="Response_reg"/>
    <property type="match status" value="2"/>
</dbReference>
<reference evidence="14 15" key="1">
    <citation type="submission" date="2016-10" db="EMBL/GenBank/DDBJ databases">
        <authorList>
            <person name="Varghese N."/>
            <person name="Submissions S."/>
        </authorList>
    </citation>
    <scope>NUCLEOTIDE SEQUENCE [LARGE SCALE GENOMIC DNA]</scope>
    <source>
        <strain evidence="14 15">LMG 22274</strain>
    </source>
</reference>
<evidence type="ECO:0000313" key="15">
    <source>
        <dbReference type="Proteomes" id="UP000183529"/>
    </source>
</evidence>
<dbReference type="SUPFAM" id="SSF52172">
    <property type="entry name" value="CheY-like"/>
    <property type="match status" value="2"/>
</dbReference>
<dbReference type="PROSITE" id="PS50109">
    <property type="entry name" value="HIS_KIN"/>
    <property type="match status" value="2"/>
</dbReference>
<dbReference type="EC" id="2.7.13.3" evidence="3"/>
<feature type="domain" description="Response regulatory" evidence="12">
    <location>
        <begin position="1347"/>
        <end position="1463"/>
    </location>
</feature>
<dbReference type="GO" id="GO:0005524">
    <property type="term" value="F:ATP binding"/>
    <property type="evidence" value="ECO:0007669"/>
    <property type="project" value="UniProtKB-KW"/>
</dbReference>
<dbReference type="GO" id="GO:0005886">
    <property type="term" value="C:plasma membrane"/>
    <property type="evidence" value="ECO:0007669"/>
    <property type="project" value="UniProtKB-SubCell"/>
</dbReference>
<dbReference type="CDD" id="cd00082">
    <property type="entry name" value="HisKA"/>
    <property type="match status" value="2"/>
</dbReference>
<dbReference type="SUPFAM" id="SSF55874">
    <property type="entry name" value="ATPase domain of HSP90 chaperone/DNA topoisomerase II/histidine kinase"/>
    <property type="match status" value="2"/>
</dbReference>
<dbReference type="InterPro" id="IPR003661">
    <property type="entry name" value="HisK_dim/P_dom"/>
</dbReference>
<evidence type="ECO:0000256" key="7">
    <source>
        <dbReference type="ARBA" id="ARBA00022777"/>
    </source>
</evidence>
<keyword evidence="9" id="KW-0902">Two-component regulatory system</keyword>
<dbReference type="Proteomes" id="UP000183529">
    <property type="component" value="Unassembled WGS sequence"/>
</dbReference>
<dbReference type="CDD" id="cd17574">
    <property type="entry name" value="REC_OmpR"/>
    <property type="match status" value="1"/>
</dbReference>
<keyword evidence="4 10" id="KW-0597">Phosphoprotein</keyword>
<dbReference type="InterPro" id="IPR035965">
    <property type="entry name" value="PAS-like_dom_sf"/>
</dbReference>
<comment type="caution">
    <text evidence="14">The sequence shown here is derived from an EMBL/GenBank/DDBJ whole genome shotgun (WGS) entry which is preliminary data.</text>
</comment>
<dbReference type="PROSITE" id="PS50112">
    <property type="entry name" value="PAS"/>
    <property type="match status" value="1"/>
</dbReference>
<evidence type="ECO:0000256" key="2">
    <source>
        <dbReference type="ARBA" id="ARBA00004429"/>
    </source>
</evidence>
<evidence type="ECO:0000256" key="4">
    <source>
        <dbReference type="ARBA" id="ARBA00022553"/>
    </source>
</evidence>
<dbReference type="SMART" id="SM00091">
    <property type="entry name" value="PAS"/>
    <property type="match status" value="3"/>
</dbReference>
<proteinExistence type="predicted"/>
<evidence type="ECO:0000256" key="3">
    <source>
        <dbReference type="ARBA" id="ARBA00012438"/>
    </source>
</evidence>
<feature type="domain" description="PAS" evidence="13">
    <location>
        <begin position="851"/>
        <end position="921"/>
    </location>
</feature>
<evidence type="ECO:0000313" key="14">
    <source>
        <dbReference type="EMBL" id="SEJ83243.1"/>
    </source>
</evidence>
<evidence type="ECO:0000256" key="5">
    <source>
        <dbReference type="ARBA" id="ARBA00022679"/>
    </source>
</evidence>
<dbReference type="RefSeq" id="WP_074984138.1">
    <property type="nucleotide sequence ID" value="NZ_CADFGN010000009.1"/>
</dbReference>
<sequence>MTSERIDDAHAPNPAARTAVREGVRPALQANAQPTQNGQFIPASAANIAQQAAGTLATMAELVRGYDWSATPLGASAAWPHSLQSVVRLMLASRYAMWLAWGPELTFLCNDAYRPTLGAKQQFIGLPAREVWAEVWTEAGSRIEHVLATGEATWDESLQLFLERNGFKEETYHTFSYGPVHDDSGSVQGMLCVVTEETRRVLSERRLATVAQLSGTARNAQSVAEACAEMLAALDGNRHDLPFVALYLLDADGGSARLAATNHAGASPLPIRLNLADTAPGSLAAALAEASCAPHEDVLLETTVLDGVLPAESAWPEPVSRAAIVPLRRRAPGGQSGQGATAAPGAATDHGARHATLGFLVAGVSPRLLFDDDYRAFLGLVGSQAGSIVEGARAVETERERVEQLAALDRAKTTFFSNVSHELRTPLMLMLAPIDDLVAADRDPARLALLRLARRNGHRLLRLVNSLLDFARIEAGRSDVGYEATDLARYTQHVASTFRSAIERGGLAYRVQCQLDEAVYVDRPMWEKIVLNLLSNAFKFTLAGRIGVNLARDGQCAVLTVEDSGSGIPAHEMPRLFERFHRVEGTQGRTQEGSGIGLALVQELVKLHGGTIEAASEPGRGSRFTVRVPLGRAHLPAERVREPGPDAPRGVDVLRNGDAQLAAAFAAEAAGWLGTLPPGAGETNGEGAQHGVDAARAGNGVAAEAAAAPAWSAGLRDRRFALTFGSRILLVDDNADMRAYVGSLLASAWQVELAADGAEALERARRTRPDLILADVMMPRLDGFGLLAEVRRDPALREVPVILLSARAGEEARIEGLDAGADDYLVKPFSARELAARVGALLERTQIRHANEQLLELALSSIQDQFFMLDEDARITLANPQFLEMTGVSAPHALGRRIVDVCPEANSNGFNEALRAALDAGAVQQFETWCARRGRWYEVRIYPAAHGAAVLLSDISGRKADQEAIRVRTAQFETLMNEAPLGVYLIDRELRIRETNPGAQAFFGDAADLTGQDVGALMRRVWHPPYADEIVAIFRDTLATGAPYHTPERSEPRRDRERVECYEWEVHRTPLADGEFGLVCYFRDISAQVRVRQQLEEADQQKDAFLATLSHELRNPLAPIRSAAAILDSKSLTPEQLAWATDVIRRQVSHMSGLLDDLLDLARVTCGKLDLRRDVVNLGGVIKTAVEASRPLLERKRHTLTVHAPLPDVLIDADALRLAQVISNLLNNAGKYTDPGGHVELAIQVEGATIELVVKDDGIGLPPDADERLFAMFSQIDARSPRAEGGLGIGLALSKGLVRLHGGSIHARSDGPGRGSEFRVVLPIVVPTLRSRAIVDDAHQPARAARRVLVVDDNKDAAESLALLLSLSGHEVRVAHAGAAALELALVFHPEAVLLDLGMPGLSGYEVARALRSLPDTQETVVVALTGWGQDEDRKRTLDAGFDWHITKPADPDEILHLLTRSRSELVSVRTAAQGARAPQRSS</sequence>
<dbReference type="InterPro" id="IPR013656">
    <property type="entry name" value="PAS_4"/>
</dbReference>
<dbReference type="Pfam" id="PF08448">
    <property type="entry name" value="PAS_4"/>
    <property type="match status" value="2"/>
</dbReference>
<dbReference type="InterPro" id="IPR004358">
    <property type="entry name" value="Sig_transdc_His_kin-like_C"/>
</dbReference>
<dbReference type="PRINTS" id="PR00344">
    <property type="entry name" value="BCTRLSENSOR"/>
</dbReference>
<dbReference type="Gene3D" id="1.10.287.130">
    <property type="match status" value="2"/>
</dbReference>
<dbReference type="Gene3D" id="3.40.50.2300">
    <property type="match status" value="2"/>
</dbReference>
<dbReference type="PANTHER" id="PTHR43547">
    <property type="entry name" value="TWO-COMPONENT HISTIDINE KINASE"/>
    <property type="match status" value="1"/>
</dbReference>
<dbReference type="FunFam" id="3.30.565.10:FF:000006">
    <property type="entry name" value="Sensor histidine kinase WalK"/>
    <property type="match status" value="1"/>
</dbReference>
<evidence type="ECO:0000256" key="8">
    <source>
        <dbReference type="ARBA" id="ARBA00022840"/>
    </source>
</evidence>
<dbReference type="Pfam" id="PF02518">
    <property type="entry name" value="HATPase_c"/>
    <property type="match status" value="2"/>
</dbReference>
<feature type="modified residue" description="4-aspartylphosphate" evidence="10">
    <location>
        <position position="775"/>
    </location>
</feature>
<protein>
    <recommendedName>
        <fullName evidence="3">histidine kinase</fullName>
        <ecNumber evidence="3">2.7.13.3</ecNumber>
    </recommendedName>
</protein>
<evidence type="ECO:0000259" key="12">
    <source>
        <dbReference type="PROSITE" id="PS50110"/>
    </source>
</evidence>
<dbReference type="InterPro" id="IPR005467">
    <property type="entry name" value="His_kinase_dom"/>
</dbReference>
<dbReference type="InterPro" id="IPR003594">
    <property type="entry name" value="HATPase_dom"/>
</dbReference>
<name>A0AAQ1GGQ6_9BURK</name>
<dbReference type="NCBIfam" id="TIGR00229">
    <property type="entry name" value="sensory_box"/>
    <property type="match status" value="2"/>
</dbReference>
<gene>
    <name evidence="14" type="ORF">SAMN05216550_10963</name>
</gene>
<comment type="subcellular location">
    <subcellularLocation>
        <location evidence="2">Cell inner membrane</location>
        <topology evidence="2">Multi-pass membrane protein</topology>
    </subcellularLocation>
</comment>
<dbReference type="Pfam" id="PF00512">
    <property type="entry name" value="HisKA"/>
    <property type="match status" value="2"/>
</dbReference>
<dbReference type="InterPro" id="IPR036097">
    <property type="entry name" value="HisK_dim/P_sf"/>
</dbReference>
<dbReference type="Gene3D" id="3.30.565.10">
    <property type="entry name" value="Histidine kinase-like ATPase, C-terminal domain"/>
    <property type="match status" value="2"/>
</dbReference>
<dbReference type="SMART" id="SM00388">
    <property type="entry name" value="HisKA"/>
    <property type="match status" value="2"/>
</dbReference>
<feature type="domain" description="Histidine kinase" evidence="11">
    <location>
        <begin position="1108"/>
        <end position="1326"/>
    </location>
</feature>